<reference evidence="7 8" key="1">
    <citation type="journal article" date="2010" name="Nature">
        <title>Genome sequencing and analysis of the model grass Brachypodium distachyon.</title>
        <authorList>
            <consortium name="International Brachypodium Initiative"/>
        </authorList>
    </citation>
    <scope>NUCLEOTIDE SEQUENCE [LARGE SCALE GENOMIC DNA]</scope>
    <source>
        <strain evidence="7 8">Bd21</strain>
    </source>
</reference>
<dbReference type="InterPro" id="IPR045210">
    <property type="entry name" value="RING-Ubox_PUB"/>
</dbReference>
<reference evidence="7" key="2">
    <citation type="submission" date="2017-06" db="EMBL/GenBank/DDBJ databases">
        <title>WGS assembly of Brachypodium distachyon.</title>
        <authorList>
            <consortium name="The International Brachypodium Initiative"/>
            <person name="Lucas S."/>
            <person name="Harmon-Smith M."/>
            <person name="Lail K."/>
            <person name="Tice H."/>
            <person name="Grimwood J."/>
            <person name="Bruce D."/>
            <person name="Barry K."/>
            <person name="Shu S."/>
            <person name="Lindquist E."/>
            <person name="Wang M."/>
            <person name="Pitluck S."/>
            <person name="Vogel J.P."/>
            <person name="Garvin D.F."/>
            <person name="Mockler T.C."/>
            <person name="Schmutz J."/>
            <person name="Rokhsar D."/>
            <person name="Bevan M.W."/>
        </authorList>
    </citation>
    <scope>NUCLEOTIDE SEQUENCE</scope>
    <source>
        <strain evidence="7">Bd21</strain>
    </source>
</reference>
<dbReference type="AlphaFoldDB" id="I1J3W0"/>
<dbReference type="Pfam" id="PF25598">
    <property type="entry name" value="ARM_PUB"/>
    <property type="match status" value="1"/>
</dbReference>
<comment type="catalytic activity">
    <reaction evidence="1 5">
        <text>S-ubiquitinyl-[E2 ubiquitin-conjugating enzyme]-L-cysteine + [acceptor protein]-L-lysine = [E2 ubiquitin-conjugating enzyme]-L-cysteine + N(6)-ubiquitinyl-[acceptor protein]-L-lysine.</text>
        <dbReference type="EC" id="2.3.2.27"/>
    </reaction>
</comment>
<dbReference type="RefSeq" id="XP_014751213.1">
    <property type="nucleotide sequence ID" value="XM_014895727.1"/>
</dbReference>
<dbReference type="GeneID" id="106865551"/>
<evidence type="ECO:0000256" key="1">
    <source>
        <dbReference type="ARBA" id="ARBA00000900"/>
    </source>
</evidence>
<evidence type="ECO:0000256" key="4">
    <source>
        <dbReference type="ARBA" id="ARBA00022786"/>
    </source>
</evidence>
<dbReference type="Gene3D" id="1.25.10.10">
    <property type="entry name" value="Leucine-rich Repeat Variant"/>
    <property type="match status" value="1"/>
</dbReference>
<dbReference type="SUPFAM" id="SSF48371">
    <property type="entry name" value="ARM repeat"/>
    <property type="match status" value="1"/>
</dbReference>
<keyword evidence="9" id="KW-1185">Reference proteome</keyword>
<dbReference type="PROSITE" id="PS51698">
    <property type="entry name" value="U_BOX"/>
    <property type="match status" value="1"/>
</dbReference>
<evidence type="ECO:0000313" key="7">
    <source>
        <dbReference type="EMBL" id="KQJ85530.1"/>
    </source>
</evidence>
<dbReference type="Gramene" id="KQJ85530">
    <property type="protein sequence ID" value="KQJ85530"/>
    <property type="gene ID" value="BRADI_5g27660v3"/>
</dbReference>
<keyword evidence="3 5" id="KW-0808">Transferase</keyword>
<dbReference type="InterPro" id="IPR011989">
    <property type="entry name" value="ARM-like"/>
</dbReference>
<evidence type="ECO:0000256" key="3">
    <source>
        <dbReference type="ARBA" id="ARBA00022679"/>
    </source>
</evidence>
<dbReference type="PANTHER" id="PTHR22849">
    <property type="entry name" value="WDSAM1 PROTEIN"/>
    <property type="match status" value="1"/>
</dbReference>
<evidence type="ECO:0000313" key="9">
    <source>
        <dbReference type="Proteomes" id="UP000008810"/>
    </source>
</evidence>
<dbReference type="Pfam" id="PF04564">
    <property type="entry name" value="U-box"/>
    <property type="match status" value="1"/>
</dbReference>
<dbReference type="EC" id="2.3.2.27" evidence="5"/>
<dbReference type="GO" id="GO:0061630">
    <property type="term" value="F:ubiquitin protein ligase activity"/>
    <property type="evidence" value="ECO:0007669"/>
    <property type="project" value="UniProtKB-UniRule"/>
</dbReference>
<name>I1J3W0_BRADI</name>
<dbReference type="UniPathway" id="UPA00143"/>
<dbReference type="OrthoDB" id="10064100at2759"/>
<protein>
    <recommendedName>
        <fullName evidence="5 6">U-box domain-containing protein</fullName>
        <ecNumber evidence="5">2.3.2.27</ecNumber>
    </recommendedName>
    <alternativeName>
        <fullName evidence="5">RING-type E3 ubiquitin transferase PUB</fullName>
    </alternativeName>
</protein>
<dbReference type="EMBL" id="CM000884">
    <property type="protein sequence ID" value="KQJ85530.1"/>
    <property type="molecule type" value="Genomic_DNA"/>
</dbReference>
<dbReference type="InterPro" id="IPR058678">
    <property type="entry name" value="ARM_PUB"/>
</dbReference>
<dbReference type="InterPro" id="IPR003613">
    <property type="entry name" value="Ubox_domain"/>
</dbReference>
<organism evidence="8">
    <name type="scientific">Brachypodium distachyon</name>
    <name type="common">Purple false brome</name>
    <name type="synonym">Trachynia distachya</name>
    <dbReference type="NCBI Taxonomy" id="15368"/>
    <lineage>
        <taxon>Eukaryota</taxon>
        <taxon>Viridiplantae</taxon>
        <taxon>Streptophyta</taxon>
        <taxon>Embryophyta</taxon>
        <taxon>Tracheophyta</taxon>
        <taxon>Spermatophyta</taxon>
        <taxon>Magnoliopsida</taxon>
        <taxon>Liliopsida</taxon>
        <taxon>Poales</taxon>
        <taxon>Poaceae</taxon>
        <taxon>BOP clade</taxon>
        <taxon>Pooideae</taxon>
        <taxon>Stipodae</taxon>
        <taxon>Brachypodieae</taxon>
        <taxon>Brachypodium</taxon>
    </lineage>
</organism>
<dbReference type="SMART" id="SM00504">
    <property type="entry name" value="Ubox"/>
    <property type="match status" value="1"/>
</dbReference>
<dbReference type="OMA" id="TEDLCYI"/>
<evidence type="ECO:0000256" key="5">
    <source>
        <dbReference type="RuleBase" id="RU369093"/>
    </source>
</evidence>
<dbReference type="GO" id="GO:0016567">
    <property type="term" value="P:protein ubiquitination"/>
    <property type="evidence" value="ECO:0007669"/>
    <property type="project" value="UniProtKB-UniRule"/>
</dbReference>
<dbReference type="HOGENOM" id="CLU_006348_1_1_1"/>
<evidence type="ECO:0000313" key="8">
    <source>
        <dbReference type="EnsemblPlants" id="KQJ85530"/>
    </source>
</evidence>
<dbReference type="SUPFAM" id="SSF57850">
    <property type="entry name" value="RING/U-box"/>
    <property type="match status" value="1"/>
</dbReference>
<dbReference type="Gene3D" id="3.30.40.10">
    <property type="entry name" value="Zinc/RING finger domain, C3HC4 (zinc finger)"/>
    <property type="match status" value="1"/>
</dbReference>
<sequence length="383" mass="41293">MMIPELFLCPISLDLMSDPVTLLATGHTYDRRNIQRWLAGRRTCPVTMHTLPDKSELAPNRTLKHLIDRWLLTGRTLSVSDLALPTLTDNLTEEQDDTAVLEETLRIVRCLSPPGLCASLLVLLLRAPPSPAPVLELALDCLVASPSKHELATALQQEEEHKTKKIMPLIAFQLRQGSSVKVKTGLCRLIQILGSAGAHLLLGRSEQVMGALGAALVLHADNDAAVSSAALRAMWSLIRLPDEATRETAVAAGAVDALLSYISSGHKTKKKNLLLPLALETLELLLTSVDAARQAMYARSGAGGSGTATLVRMVFRVPSDGGSEHAIGSLLVTCRESGIVRVDAINAGLLEQLLLLLQTQCSPKAKTNARALLKLLRALWARH</sequence>
<dbReference type="InterPro" id="IPR013083">
    <property type="entry name" value="Znf_RING/FYVE/PHD"/>
</dbReference>
<dbReference type="InterPro" id="IPR045185">
    <property type="entry name" value="PUB22/23/24-like"/>
</dbReference>
<dbReference type="KEGG" id="bdi:106865551"/>
<evidence type="ECO:0000259" key="6">
    <source>
        <dbReference type="PROSITE" id="PS51698"/>
    </source>
</evidence>
<dbReference type="CDD" id="cd16664">
    <property type="entry name" value="RING-Ubox_PUB"/>
    <property type="match status" value="1"/>
</dbReference>
<comment type="pathway">
    <text evidence="2 5">Protein modification; protein ubiquitination.</text>
</comment>
<evidence type="ECO:0000256" key="2">
    <source>
        <dbReference type="ARBA" id="ARBA00004906"/>
    </source>
</evidence>
<dbReference type="Proteomes" id="UP000008810">
    <property type="component" value="Chromosome 5"/>
</dbReference>
<dbReference type="EnsemblPlants" id="KQJ85530">
    <property type="protein sequence ID" value="KQJ85530"/>
    <property type="gene ID" value="BRADI_5g27660v3"/>
</dbReference>
<dbReference type="eggNOG" id="ENOG502QWES">
    <property type="taxonomic scope" value="Eukaryota"/>
</dbReference>
<feature type="domain" description="U-box" evidence="6">
    <location>
        <begin position="2"/>
        <end position="77"/>
    </location>
</feature>
<proteinExistence type="predicted"/>
<dbReference type="InterPro" id="IPR016024">
    <property type="entry name" value="ARM-type_fold"/>
</dbReference>
<gene>
    <name evidence="8" type="primary">LOC106865551</name>
    <name evidence="7" type="ORF">BRADI_5g27660v3</name>
</gene>
<dbReference type="FunFam" id="3.30.40.10:FF:000442">
    <property type="entry name" value="RING-type E3 ubiquitin transferase"/>
    <property type="match status" value="1"/>
</dbReference>
<reference evidence="8" key="3">
    <citation type="submission" date="2018-08" db="UniProtKB">
        <authorList>
            <consortium name="EnsemblPlants"/>
        </authorList>
    </citation>
    <scope>IDENTIFICATION</scope>
    <source>
        <strain evidence="8">cv. Bd21</strain>
    </source>
</reference>
<dbReference type="PANTHER" id="PTHR22849:SF148">
    <property type="entry name" value="U-BOX DOMAIN-CONTAINING PROTEIN"/>
    <property type="match status" value="1"/>
</dbReference>
<keyword evidence="4 5" id="KW-0833">Ubl conjugation pathway</keyword>
<accession>I1J3W0</accession>
<comment type="function">
    <text evidence="5">Functions as an E3 ubiquitin ligase.</text>
</comment>